<feature type="domain" description="DUF4145" evidence="1">
    <location>
        <begin position="135"/>
        <end position="228"/>
    </location>
</feature>
<sequence length="258" mass="30123">MGINRIIWKYTFTVERLPEWICPTCKKGNLTGNKSNFIIHEDSASKTMLKERDWEASWITGVFTGMIQCNNSKCMEFVAVIGDMSVEEEHVYDDKYDDVEYVAYEVLKPKIFIPPLQIFDLNDNLPPSINMYIREAFSLYHVDTSACANKIRIVVELLMDFYKIKKTIITSRRKRKRVTLHERIELFKEKFSSEGELLMAIKWIGNIGSHSIEPLTQDDILDGFEMLEHVLNKLFEMESKRIKSLGKTINKRKGPVKR</sequence>
<dbReference type="RefSeq" id="WP_341695994.1">
    <property type="nucleotide sequence ID" value="NZ_JBBYHR010000002.1"/>
</dbReference>
<reference evidence="2 3" key="1">
    <citation type="submission" date="2024-04" db="EMBL/GenBank/DDBJ databases">
        <title>Flavobacterium sp. DGU11 16S ribosomal RNA gene Genome sequencing and assembly.</title>
        <authorList>
            <person name="Park S."/>
        </authorList>
    </citation>
    <scope>NUCLEOTIDE SEQUENCE [LARGE SCALE GENOMIC DNA]</scope>
    <source>
        <strain evidence="2 3">DGU11</strain>
    </source>
</reference>
<dbReference type="InterPro" id="IPR025285">
    <property type="entry name" value="DUF4145"/>
</dbReference>
<evidence type="ECO:0000313" key="2">
    <source>
        <dbReference type="EMBL" id="MEL1243681.1"/>
    </source>
</evidence>
<dbReference type="Proteomes" id="UP001464555">
    <property type="component" value="Unassembled WGS sequence"/>
</dbReference>
<name>A0ABU9HU49_9FLAO</name>
<dbReference type="EMBL" id="JBBYHR010000002">
    <property type="protein sequence ID" value="MEL1243681.1"/>
    <property type="molecule type" value="Genomic_DNA"/>
</dbReference>
<accession>A0ABU9HU49</accession>
<evidence type="ECO:0000259" key="1">
    <source>
        <dbReference type="Pfam" id="PF13643"/>
    </source>
</evidence>
<keyword evidence="3" id="KW-1185">Reference proteome</keyword>
<comment type="caution">
    <text evidence="2">The sequence shown here is derived from an EMBL/GenBank/DDBJ whole genome shotgun (WGS) entry which is preliminary data.</text>
</comment>
<gene>
    <name evidence="2" type="ORF">AAEO56_05365</name>
</gene>
<dbReference type="Pfam" id="PF13643">
    <property type="entry name" value="DUF4145"/>
    <property type="match status" value="1"/>
</dbReference>
<evidence type="ECO:0000313" key="3">
    <source>
        <dbReference type="Proteomes" id="UP001464555"/>
    </source>
</evidence>
<proteinExistence type="predicted"/>
<protein>
    <submittedName>
        <fullName evidence="2">DUF4145 domain-containing protein</fullName>
    </submittedName>
</protein>
<organism evidence="2 3">
    <name type="scientific">Flavobacterium arundinis</name>
    <dbReference type="NCBI Taxonomy" id="3139143"/>
    <lineage>
        <taxon>Bacteria</taxon>
        <taxon>Pseudomonadati</taxon>
        <taxon>Bacteroidota</taxon>
        <taxon>Flavobacteriia</taxon>
        <taxon>Flavobacteriales</taxon>
        <taxon>Flavobacteriaceae</taxon>
        <taxon>Flavobacterium</taxon>
    </lineage>
</organism>